<dbReference type="InterPro" id="IPR009288">
    <property type="entry name" value="AIG2-like_dom"/>
</dbReference>
<protein>
    <submittedName>
        <fullName evidence="2">Putative poly polymerase</fullName>
    </submittedName>
</protein>
<dbReference type="Pfam" id="PF06094">
    <property type="entry name" value="GGACT"/>
    <property type="match status" value="1"/>
</dbReference>
<dbReference type="AlphaFoldDB" id="A0A0G2FHC8"/>
<keyword evidence="3" id="KW-1185">Reference proteome</keyword>
<gene>
    <name evidence="2" type="ORF">UCDDA912_g06236</name>
</gene>
<comment type="caution">
    <text evidence="2">The sequence shown here is derived from an EMBL/GenBank/DDBJ whole genome shotgun (WGS) entry which is preliminary data.</text>
</comment>
<dbReference type="OrthoDB" id="3262926at2759"/>
<proteinExistence type="predicted"/>
<dbReference type="Proteomes" id="UP000034680">
    <property type="component" value="Unassembled WGS sequence"/>
</dbReference>
<evidence type="ECO:0000259" key="1">
    <source>
        <dbReference type="Pfam" id="PF06094"/>
    </source>
</evidence>
<accession>A0A0G2FHC8</accession>
<organism evidence="2 3">
    <name type="scientific">Diaporthe ampelina</name>
    <dbReference type="NCBI Taxonomy" id="1214573"/>
    <lineage>
        <taxon>Eukaryota</taxon>
        <taxon>Fungi</taxon>
        <taxon>Dikarya</taxon>
        <taxon>Ascomycota</taxon>
        <taxon>Pezizomycotina</taxon>
        <taxon>Sordariomycetes</taxon>
        <taxon>Sordariomycetidae</taxon>
        <taxon>Diaporthales</taxon>
        <taxon>Diaporthaceae</taxon>
        <taxon>Diaporthe</taxon>
    </lineage>
</organism>
<evidence type="ECO:0000313" key="2">
    <source>
        <dbReference type="EMBL" id="KKY33857.1"/>
    </source>
</evidence>
<evidence type="ECO:0000313" key="3">
    <source>
        <dbReference type="Proteomes" id="UP000034680"/>
    </source>
</evidence>
<sequence>MGVPHQPISCFFYGTLTQTKTLSRILDLKEEPVLRPAKKTGYAPTNWGQYRALVDGEPGQEVTSHACVVQSTEDELKPARDETNAYEAVPCWIRFTDGRDPAQEHGMMFKYAGGDEALKAGGKRSQATGKML</sequence>
<dbReference type="EMBL" id="LCUC01000226">
    <property type="protein sequence ID" value="KKY33857.1"/>
    <property type="molecule type" value="Genomic_DNA"/>
</dbReference>
<dbReference type="Gene3D" id="3.10.490.10">
    <property type="entry name" value="Gamma-glutamyl cyclotransferase-like"/>
    <property type="match status" value="1"/>
</dbReference>
<reference evidence="2 3" key="2">
    <citation type="submission" date="2015-05" db="EMBL/GenBank/DDBJ databases">
        <authorList>
            <person name="Morales-Cruz A."/>
            <person name="Amrine K.C."/>
            <person name="Cantu D."/>
        </authorList>
    </citation>
    <scope>NUCLEOTIDE SEQUENCE [LARGE SCALE GENOMIC DNA]</scope>
    <source>
        <strain evidence="2">DA912</strain>
    </source>
</reference>
<name>A0A0G2FHC8_9PEZI</name>
<feature type="domain" description="Gamma-glutamylcyclotransferase AIG2-like" evidence="1">
    <location>
        <begin position="10"/>
        <end position="111"/>
    </location>
</feature>
<reference evidence="2 3" key="1">
    <citation type="submission" date="2015-05" db="EMBL/GenBank/DDBJ databases">
        <title>Distinctive expansion of gene families associated with plant cell wall degradation and secondary metabolism in the genomes of grapevine trunk pathogens.</title>
        <authorList>
            <person name="Lawrence D.P."/>
            <person name="Travadon R."/>
            <person name="Rolshausen P.E."/>
            <person name="Baumgartner K."/>
        </authorList>
    </citation>
    <scope>NUCLEOTIDE SEQUENCE [LARGE SCALE GENOMIC DNA]</scope>
    <source>
        <strain evidence="2">DA912</strain>
    </source>
</reference>